<dbReference type="AlphaFoldDB" id="A0A1V9Y200"/>
<evidence type="ECO:0000313" key="3">
    <source>
        <dbReference type="Proteomes" id="UP000192247"/>
    </source>
</evidence>
<reference evidence="2 3" key="1">
    <citation type="journal article" date="2017" name="Gigascience">
        <title>Draft genome of the honey bee ectoparasitic mite, Tropilaelaps mercedesae, is shaped by the parasitic life history.</title>
        <authorList>
            <person name="Dong X."/>
            <person name="Armstrong S.D."/>
            <person name="Xia D."/>
            <person name="Makepeace B.L."/>
            <person name="Darby A.C."/>
            <person name="Kadowaki T."/>
        </authorList>
    </citation>
    <scope>NUCLEOTIDE SEQUENCE [LARGE SCALE GENOMIC DNA]</scope>
    <source>
        <strain evidence="2">Wuxi-XJTLU</strain>
    </source>
</reference>
<evidence type="ECO:0000313" key="2">
    <source>
        <dbReference type="EMBL" id="OQR79628.1"/>
    </source>
</evidence>
<dbReference type="EMBL" id="MNPL01000875">
    <property type="protein sequence ID" value="OQR79628.1"/>
    <property type="molecule type" value="Genomic_DNA"/>
</dbReference>
<dbReference type="InParanoid" id="A0A1V9Y200"/>
<dbReference type="Proteomes" id="UP000192247">
    <property type="component" value="Unassembled WGS sequence"/>
</dbReference>
<feature type="region of interest" description="Disordered" evidence="1">
    <location>
        <begin position="1"/>
        <end position="24"/>
    </location>
</feature>
<organism evidence="2 3">
    <name type="scientific">Tropilaelaps mercedesae</name>
    <dbReference type="NCBI Taxonomy" id="418985"/>
    <lineage>
        <taxon>Eukaryota</taxon>
        <taxon>Metazoa</taxon>
        <taxon>Ecdysozoa</taxon>
        <taxon>Arthropoda</taxon>
        <taxon>Chelicerata</taxon>
        <taxon>Arachnida</taxon>
        <taxon>Acari</taxon>
        <taxon>Parasitiformes</taxon>
        <taxon>Mesostigmata</taxon>
        <taxon>Gamasina</taxon>
        <taxon>Dermanyssoidea</taxon>
        <taxon>Laelapidae</taxon>
        <taxon>Tropilaelaps</taxon>
    </lineage>
</organism>
<proteinExistence type="predicted"/>
<name>A0A1V9Y200_9ACAR</name>
<protein>
    <submittedName>
        <fullName evidence="2">Uncharacterized protein</fullName>
    </submittedName>
</protein>
<sequence>MDRTAGAAPNSVPSTQWRRSINTGVSGHRTNVEYACCAQPRRRQRKAGRNAIR</sequence>
<feature type="compositionally biased region" description="Polar residues" evidence="1">
    <location>
        <begin position="11"/>
        <end position="24"/>
    </location>
</feature>
<keyword evidence="3" id="KW-1185">Reference proteome</keyword>
<accession>A0A1V9Y200</accession>
<evidence type="ECO:0000256" key="1">
    <source>
        <dbReference type="SAM" id="MobiDB-lite"/>
    </source>
</evidence>
<gene>
    <name evidence="2" type="ORF">BIW11_02532</name>
</gene>
<comment type="caution">
    <text evidence="2">The sequence shown here is derived from an EMBL/GenBank/DDBJ whole genome shotgun (WGS) entry which is preliminary data.</text>
</comment>